<name>A0A1G7BKI9_9BURK</name>
<organism evidence="1 2">
    <name type="scientific">Paraburkholderia lycopersici</name>
    <dbReference type="NCBI Taxonomy" id="416944"/>
    <lineage>
        <taxon>Bacteria</taxon>
        <taxon>Pseudomonadati</taxon>
        <taxon>Pseudomonadota</taxon>
        <taxon>Betaproteobacteria</taxon>
        <taxon>Burkholderiales</taxon>
        <taxon>Burkholderiaceae</taxon>
        <taxon>Paraburkholderia</taxon>
    </lineage>
</organism>
<dbReference type="EMBL" id="FMYQ01000040">
    <property type="protein sequence ID" value="SDE27467.1"/>
    <property type="molecule type" value="Genomic_DNA"/>
</dbReference>
<proteinExistence type="predicted"/>
<reference evidence="2" key="1">
    <citation type="submission" date="2016-09" db="EMBL/GenBank/DDBJ databases">
        <authorList>
            <person name="Varghese N."/>
            <person name="Submissions S."/>
        </authorList>
    </citation>
    <scope>NUCLEOTIDE SEQUENCE [LARGE SCALE GENOMIC DNA]</scope>
    <source>
        <strain evidence="2">TNe-862</strain>
    </source>
</reference>
<keyword evidence="2" id="KW-1185">Reference proteome</keyword>
<dbReference type="Proteomes" id="UP000198908">
    <property type="component" value="Unassembled WGS sequence"/>
</dbReference>
<evidence type="ECO:0000313" key="2">
    <source>
        <dbReference type="Proteomes" id="UP000198908"/>
    </source>
</evidence>
<dbReference type="AlphaFoldDB" id="A0A1G7BKI9"/>
<sequence>GQCGGADISTAPSSVITDDAVACLRHIYGCSIFRNFSRNEKPRVETRRG</sequence>
<feature type="non-terminal residue" evidence="1">
    <location>
        <position position="1"/>
    </location>
</feature>
<protein>
    <submittedName>
        <fullName evidence="1">Uncharacterized protein</fullName>
    </submittedName>
</protein>
<accession>A0A1G7BKI9</accession>
<evidence type="ECO:0000313" key="1">
    <source>
        <dbReference type="EMBL" id="SDE27467.1"/>
    </source>
</evidence>
<gene>
    <name evidence="1" type="ORF">SAMN05421548_1401</name>
</gene>